<evidence type="ECO:0000256" key="11">
    <source>
        <dbReference type="RuleBase" id="RU003781"/>
    </source>
</evidence>
<comment type="similarity">
    <text evidence="1 10 11">Belongs to the HAM1 NTPase family.</text>
</comment>
<feature type="binding site" evidence="10">
    <location>
        <begin position="155"/>
        <end position="158"/>
    </location>
    <ligand>
        <name>substrate</name>
    </ligand>
</feature>
<dbReference type="GO" id="GO:0009117">
    <property type="term" value="P:nucleotide metabolic process"/>
    <property type="evidence" value="ECO:0007669"/>
    <property type="project" value="UniProtKB-KW"/>
</dbReference>
<dbReference type="InterPro" id="IPR002637">
    <property type="entry name" value="RdgB/HAM1"/>
</dbReference>
<dbReference type="NCBIfam" id="NF011397">
    <property type="entry name" value="PRK14822.1"/>
    <property type="match status" value="1"/>
</dbReference>
<dbReference type="EMBL" id="JANCLT010000001">
    <property type="protein sequence ID" value="MCP8967348.1"/>
    <property type="molecule type" value="Genomic_DNA"/>
</dbReference>
<keyword evidence="13" id="KW-1185">Reference proteome</keyword>
<evidence type="ECO:0000256" key="4">
    <source>
        <dbReference type="ARBA" id="ARBA00022741"/>
    </source>
</evidence>
<evidence type="ECO:0000256" key="10">
    <source>
        <dbReference type="HAMAP-Rule" id="MF_01405"/>
    </source>
</evidence>
<comment type="function">
    <text evidence="10">Pyrophosphatase that catalyzes the hydrolysis of nucleoside triphosphates to their monophosphate derivatives, with a high preference for the non-canonical purine nucleotides XTP (xanthosine triphosphate), dITP (deoxyinosine triphosphate) and ITP. Seems to function as a house-cleaning enzyme that removes non-canonical purine nucleotides from the nucleotide pool, thus preventing their incorporation into DNA/RNA and avoiding chromosomal lesions.</text>
</comment>
<evidence type="ECO:0000256" key="9">
    <source>
        <dbReference type="ARBA" id="ARBA00052017"/>
    </source>
</evidence>
<sequence length="213" mass="24043">MKQVVIATKNMGKAREFEQLFSRYGLEVKTLHDYPHIEEAEETGDTFEENAILKAEHLCGHLGEIVIADDSGLIVDALSGQPGVWSARYAGKEKNDEANLQKVLKEMEIVPEDKRKARFYCALAVAFPNADQKTFIVNGTCEGEIVREPRGTGGFGYDSIFYVTEKKKTMAELTPAEKNEISHRARALHKLEQKIAEWFPVQAEKAGREKLEW</sequence>
<dbReference type="GO" id="GO:0036220">
    <property type="term" value="F:ITP diphosphatase activity"/>
    <property type="evidence" value="ECO:0007669"/>
    <property type="project" value="UniProtKB-UniRule"/>
</dbReference>
<dbReference type="GO" id="GO:0036222">
    <property type="term" value="F:XTP diphosphatase activity"/>
    <property type="evidence" value="ECO:0007669"/>
    <property type="project" value="UniProtKB-UniRule"/>
</dbReference>
<dbReference type="SUPFAM" id="SSF52972">
    <property type="entry name" value="ITPase-like"/>
    <property type="match status" value="1"/>
</dbReference>
<dbReference type="GO" id="GO:0046872">
    <property type="term" value="F:metal ion binding"/>
    <property type="evidence" value="ECO:0007669"/>
    <property type="project" value="UniProtKB-KW"/>
</dbReference>
<dbReference type="GO" id="GO:0035870">
    <property type="term" value="F:dITP diphosphatase activity"/>
    <property type="evidence" value="ECO:0007669"/>
    <property type="project" value="UniProtKB-UniRule"/>
</dbReference>
<feature type="active site" description="Proton acceptor" evidence="10">
    <location>
        <position position="70"/>
    </location>
</feature>
<dbReference type="CDD" id="cd00515">
    <property type="entry name" value="HAM1"/>
    <property type="match status" value="1"/>
</dbReference>
<dbReference type="Proteomes" id="UP001156102">
    <property type="component" value="Unassembled WGS sequence"/>
</dbReference>
<evidence type="ECO:0000256" key="1">
    <source>
        <dbReference type="ARBA" id="ARBA00008023"/>
    </source>
</evidence>
<dbReference type="AlphaFoldDB" id="A0AA42BRF8"/>
<organism evidence="12 13">
    <name type="scientific">Ectobacillus ponti</name>
    <dbReference type="NCBI Taxonomy" id="2961894"/>
    <lineage>
        <taxon>Bacteria</taxon>
        <taxon>Bacillati</taxon>
        <taxon>Bacillota</taxon>
        <taxon>Bacilli</taxon>
        <taxon>Bacillales</taxon>
        <taxon>Bacillaceae</taxon>
        <taxon>Ectobacillus</taxon>
    </lineage>
</organism>
<evidence type="ECO:0000256" key="5">
    <source>
        <dbReference type="ARBA" id="ARBA00022801"/>
    </source>
</evidence>
<dbReference type="GO" id="GO:0005829">
    <property type="term" value="C:cytosol"/>
    <property type="evidence" value="ECO:0007669"/>
    <property type="project" value="TreeGrafter"/>
</dbReference>
<keyword evidence="6 10" id="KW-0460">Magnesium</keyword>
<dbReference type="GO" id="GO:0000166">
    <property type="term" value="F:nucleotide binding"/>
    <property type="evidence" value="ECO:0007669"/>
    <property type="project" value="UniProtKB-KW"/>
</dbReference>
<evidence type="ECO:0000256" key="3">
    <source>
        <dbReference type="ARBA" id="ARBA00022723"/>
    </source>
</evidence>
<accession>A0AA42BRF8</accession>
<dbReference type="InterPro" id="IPR020922">
    <property type="entry name" value="dITP/XTP_pyrophosphatase"/>
</dbReference>
<comment type="catalytic activity">
    <reaction evidence="9 10">
        <text>XTP + H2O = XMP + diphosphate + H(+)</text>
        <dbReference type="Rhea" id="RHEA:28610"/>
        <dbReference type="ChEBI" id="CHEBI:15377"/>
        <dbReference type="ChEBI" id="CHEBI:15378"/>
        <dbReference type="ChEBI" id="CHEBI:33019"/>
        <dbReference type="ChEBI" id="CHEBI:57464"/>
        <dbReference type="ChEBI" id="CHEBI:61314"/>
        <dbReference type="EC" id="3.6.1.66"/>
    </reaction>
</comment>
<name>A0AA42BRF8_9BACI</name>
<keyword evidence="7 10" id="KW-0546">Nucleotide metabolism</keyword>
<comment type="cofactor">
    <cofactor evidence="10">
        <name>Mg(2+)</name>
        <dbReference type="ChEBI" id="CHEBI:18420"/>
    </cofactor>
    <text evidence="10">Binds 1 Mg(2+) ion per subunit.</text>
</comment>
<feature type="binding site" evidence="10">
    <location>
        <begin position="8"/>
        <end position="13"/>
    </location>
    <ligand>
        <name>substrate</name>
    </ligand>
</feature>
<proteinExistence type="inferred from homology"/>
<gene>
    <name evidence="12" type="ORF">NK662_02195</name>
</gene>
<comment type="caution">
    <text evidence="12">The sequence shown here is derived from an EMBL/GenBank/DDBJ whole genome shotgun (WGS) entry which is preliminary data.</text>
</comment>
<dbReference type="PANTHER" id="PTHR11067:SF9">
    <property type="entry name" value="INOSINE TRIPHOSPHATE PYROPHOSPHATASE"/>
    <property type="match status" value="1"/>
</dbReference>
<protein>
    <recommendedName>
        <fullName evidence="10">dITP/XTP pyrophosphatase</fullName>
        <ecNumber evidence="10">3.6.1.66</ecNumber>
    </recommendedName>
    <alternativeName>
        <fullName evidence="10">Non-canonical purine NTP pyrophosphatase</fullName>
    </alternativeName>
    <alternativeName>
        <fullName evidence="10">Non-standard purine NTP pyrophosphatase</fullName>
    </alternativeName>
    <alternativeName>
        <fullName evidence="10">Nucleoside-triphosphate diphosphatase</fullName>
    </alternativeName>
    <alternativeName>
        <fullName evidence="10">Nucleoside-triphosphate pyrophosphatase</fullName>
        <shortName evidence="10">NTPase</shortName>
    </alternativeName>
</protein>
<dbReference type="Pfam" id="PF01725">
    <property type="entry name" value="Ham1p_like"/>
    <property type="match status" value="1"/>
</dbReference>
<evidence type="ECO:0000313" key="12">
    <source>
        <dbReference type="EMBL" id="MCP8967348.1"/>
    </source>
</evidence>
<reference evidence="12" key="1">
    <citation type="submission" date="2022-07" db="EMBL/GenBank/DDBJ databases">
        <authorList>
            <person name="Li W.-J."/>
            <person name="Deng Q.-Q."/>
        </authorList>
    </citation>
    <scope>NUCLEOTIDE SEQUENCE</scope>
    <source>
        <strain evidence="12">SYSU M60031</strain>
    </source>
</reference>
<evidence type="ECO:0000256" key="8">
    <source>
        <dbReference type="ARBA" id="ARBA00051875"/>
    </source>
</evidence>
<evidence type="ECO:0000256" key="7">
    <source>
        <dbReference type="ARBA" id="ARBA00023080"/>
    </source>
</evidence>
<dbReference type="InterPro" id="IPR029001">
    <property type="entry name" value="ITPase-like_fam"/>
</dbReference>
<dbReference type="Gene3D" id="3.90.950.10">
    <property type="match status" value="1"/>
</dbReference>
<feature type="binding site" evidence="10">
    <location>
        <position position="71"/>
    </location>
    <ligand>
        <name>substrate</name>
    </ligand>
</feature>
<dbReference type="FunFam" id="3.90.950.10:FF:000001">
    <property type="entry name" value="dITP/XTP pyrophosphatase"/>
    <property type="match status" value="1"/>
</dbReference>
<feature type="binding site" evidence="10">
    <location>
        <position position="70"/>
    </location>
    <ligand>
        <name>Mg(2+)</name>
        <dbReference type="ChEBI" id="CHEBI:18420"/>
    </ligand>
</feature>
<feature type="binding site" evidence="10">
    <location>
        <begin position="183"/>
        <end position="184"/>
    </location>
    <ligand>
        <name>substrate</name>
    </ligand>
</feature>
<dbReference type="RefSeq" id="WP_254756893.1">
    <property type="nucleotide sequence ID" value="NZ_JANCLT010000001.1"/>
</dbReference>
<evidence type="ECO:0000256" key="6">
    <source>
        <dbReference type="ARBA" id="ARBA00022842"/>
    </source>
</evidence>
<evidence type="ECO:0000313" key="13">
    <source>
        <dbReference type="Proteomes" id="UP001156102"/>
    </source>
</evidence>
<dbReference type="EC" id="3.6.1.66" evidence="10"/>
<dbReference type="GO" id="GO:0009146">
    <property type="term" value="P:purine nucleoside triphosphate catabolic process"/>
    <property type="evidence" value="ECO:0007669"/>
    <property type="project" value="UniProtKB-UniRule"/>
</dbReference>
<keyword evidence="3 10" id="KW-0479">Metal-binding</keyword>
<comment type="catalytic activity">
    <reaction evidence="10">
        <text>ITP + H2O = IMP + diphosphate + H(+)</text>
        <dbReference type="Rhea" id="RHEA:29399"/>
        <dbReference type="ChEBI" id="CHEBI:15377"/>
        <dbReference type="ChEBI" id="CHEBI:15378"/>
        <dbReference type="ChEBI" id="CHEBI:33019"/>
        <dbReference type="ChEBI" id="CHEBI:58053"/>
        <dbReference type="ChEBI" id="CHEBI:61402"/>
        <dbReference type="EC" id="3.6.1.66"/>
    </reaction>
</comment>
<feature type="binding site" evidence="10">
    <location>
        <position position="41"/>
    </location>
    <ligand>
        <name>Mg(2+)</name>
        <dbReference type="ChEBI" id="CHEBI:18420"/>
    </ligand>
</feature>
<keyword evidence="5 10" id="KW-0378">Hydrolase</keyword>
<dbReference type="NCBIfam" id="TIGR00042">
    <property type="entry name" value="RdgB/HAM1 family non-canonical purine NTP pyrophosphatase"/>
    <property type="match status" value="1"/>
</dbReference>
<dbReference type="PANTHER" id="PTHR11067">
    <property type="entry name" value="INOSINE TRIPHOSPHATE PYROPHOSPHATASE/HAM1 PROTEIN"/>
    <property type="match status" value="1"/>
</dbReference>
<dbReference type="HAMAP" id="MF_01405">
    <property type="entry name" value="Non_canon_purine_NTPase"/>
    <property type="match status" value="1"/>
</dbReference>
<dbReference type="GO" id="GO:0017111">
    <property type="term" value="F:ribonucleoside triphosphate phosphatase activity"/>
    <property type="evidence" value="ECO:0007669"/>
    <property type="project" value="InterPro"/>
</dbReference>
<feature type="binding site" evidence="10">
    <location>
        <position position="178"/>
    </location>
    <ligand>
        <name>substrate</name>
    </ligand>
</feature>
<keyword evidence="4 10" id="KW-0547">Nucleotide-binding</keyword>
<comment type="catalytic activity">
    <reaction evidence="8 10">
        <text>dITP + H2O = dIMP + diphosphate + H(+)</text>
        <dbReference type="Rhea" id="RHEA:28342"/>
        <dbReference type="ChEBI" id="CHEBI:15377"/>
        <dbReference type="ChEBI" id="CHEBI:15378"/>
        <dbReference type="ChEBI" id="CHEBI:33019"/>
        <dbReference type="ChEBI" id="CHEBI:61194"/>
        <dbReference type="ChEBI" id="CHEBI:61382"/>
        <dbReference type="EC" id="3.6.1.66"/>
    </reaction>
</comment>
<comment type="subunit">
    <text evidence="2 10">Homodimer.</text>
</comment>
<evidence type="ECO:0000256" key="2">
    <source>
        <dbReference type="ARBA" id="ARBA00011738"/>
    </source>
</evidence>